<dbReference type="EMBL" id="FMZO01000004">
    <property type="protein sequence ID" value="SDC87773.1"/>
    <property type="molecule type" value="Genomic_DNA"/>
</dbReference>
<sequence>MSIAKDILPYIPQRPPFVMVQTLERSDDSGAATQFTVMEDNILVADGYLKEPGLVENIAQTAAARIGYICKQENKPVPVGFIGAVQQLKINRLPAVGEMLETSIHIKNQVFNATIVDGAITINGDVIASCEMRIFVAG</sequence>
<evidence type="ECO:0000313" key="1">
    <source>
        <dbReference type="EMBL" id="SDC87773.1"/>
    </source>
</evidence>
<dbReference type="STRING" id="1285928.SAMN04487894_104292"/>
<evidence type="ECO:0000313" key="2">
    <source>
        <dbReference type="Proteomes" id="UP000198757"/>
    </source>
</evidence>
<reference evidence="2" key="1">
    <citation type="submission" date="2016-10" db="EMBL/GenBank/DDBJ databases">
        <authorList>
            <person name="Varghese N."/>
            <person name="Submissions S."/>
        </authorList>
    </citation>
    <scope>NUCLEOTIDE SEQUENCE [LARGE SCALE GENOMIC DNA]</scope>
    <source>
        <strain evidence="2">DSM 25811 / CCM 8410 / LMG 26954 / E90</strain>
    </source>
</reference>
<dbReference type="OrthoDB" id="2922403at2"/>
<dbReference type="Proteomes" id="UP000198757">
    <property type="component" value="Unassembled WGS sequence"/>
</dbReference>
<accession>A0A1G6Q608</accession>
<dbReference type="InterPro" id="IPR029069">
    <property type="entry name" value="HotDog_dom_sf"/>
</dbReference>
<gene>
    <name evidence="1" type="ORF">SAMN04487894_104292</name>
</gene>
<dbReference type="Pfam" id="PF22817">
    <property type="entry name" value="ApeP-like"/>
    <property type="match status" value="1"/>
</dbReference>
<dbReference type="RefSeq" id="WP_090389901.1">
    <property type="nucleotide sequence ID" value="NZ_FMZO01000004.1"/>
</dbReference>
<name>A0A1G6Q608_NIADE</name>
<organism evidence="1 2">
    <name type="scientific">Niabella drilacis (strain DSM 25811 / CCM 8410 / CCUG 62505 / LMG 26954 / E90)</name>
    <dbReference type="NCBI Taxonomy" id="1285928"/>
    <lineage>
        <taxon>Bacteria</taxon>
        <taxon>Pseudomonadati</taxon>
        <taxon>Bacteroidota</taxon>
        <taxon>Chitinophagia</taxon>
        <taxon>Chitinophagales</taxon>
        <taxon>Chitinophagaceae</taxon>
        <taxon>Niabella</taxon>
    </lineage>
</organism>
<protein>
    <recommendedName>
        <fullName evidence="3">3-hydroxyacyl-[acyl-carrier-protein] dehydratase</fullName>
    </recommendedName>
</protein>
<dbReference type="SUPFAM" id="SSF54637">
    <property type="entry name" value="Thioesterase/thiol ester dehydrase-isomerase"/>
    <property type="match status" value="1"/>
</dbReference>
<dbReference type="AlphaFoldDB" id="A0A1G6Q608"/>
<proteinExistence type="predicted"/>
<keyword evidence="2" id="KW-1185">Reference proteome</keyword>
<dbReference type="InterPro" id="IPR016776">
    <property type="entry name" value="ApeP-like_dehydratase"/>
</dbReference>
<evidence type="ECO:0008006" key="3">
    <source>
        <dbReference type="Google" id="ProtNLM"/>
    </source>
</evidence>
<dbReference type="Gene3D" id="3.10.129.10">
    <property type="entry name" value="Hotdog Thioesterase"/>
    <property type="match status" value="1"/>
</dbReference>